<keyword evidence="1 8" id="KW-0723">Serine/threonine-protein kinase</keyword>
<evidence type="ECO:0000256" key="3">
    <source>
        <dbReference type="ARBA" id="ARBA00022679"/>
    </source>
</evidence>
<keyword evidence="6 7" id="KW-0067">ATP-binding</keyword>
<dbReference type="OrthoDB" id="63267at2759"/>
<dbReference type="GO" id="GO:0005524">
    <property type="term" value="F:ATP binding"/>
    <property type="evidence" value="ECO:0007669"/>
    <property type="project" value="UniProtKB-UniRule"/>
</dbReference>
<dbReference type="FunFam" id="1.10.510.10:FF:000048">
    <property type="entry name" value="Protein kinase C"/>
    <property type="match status" value="1"/>
</dbReference>
<gene>
    <name evidence="11" type="ORF">BCR33DRAFT_712974</name>
</gene>
<evidence type="ECO:0000256" key="7">
    <source>
        <dbReference type="PROSITE-ProRule" id="PRU10141"/>
    </source>
</evidence>
<evidence type="ECO:0000256" key="8">
    <source>
        <dbReference type="RuleBase" id="RU000304"/>
    </source>
</evidence>
<keyword evidence="4 7" id="KW-0547">Nucleotide-binding</keyword>
<dbReference type="CDD" id="cd05123">
    <property type="entry name" value="STKc_AGC"/>
    <property type="match status" value="1"/>
</dbReference>
<dbReference type="Proteomes" id="UP000193642">
    <property type="component" value="Unassembled WGS sequence"/>
</dbReference>
<feature type="binding site" evidence="7">
    <location>
        <position position="98"/>
    </location>
    <ligand>
        <name>ATP</name>
        <dbReference type="ChEBI" id="CHEBI:30616"/>
    </ligand>
</feature>
<feature type="region of interest" description="Disordered" evidence="9">
    <location>
        <begin position="43"/>
        <end position="62"/>
    </location>
</feature>
<evidence type="ECO:0000256" key="5">
    <source>
        <dbReference type="ARBA" id="ARBA00022777"/>
    </source>
</evidence>
<keyword evidence="5 11" id="KW-0418">Kinase</keyword>
<dbReference type="InterPro" id="IPR011009">
    <property type="entry name" value="Kinase-like_dom_sf"/>
</dbReference>
<dbReference type="FunFam" id="3.30.200.20:FF:000042">
    <property type="entry name" value="Aurora kinase A"/>
    <property type="match status" value="1"/>
</dbReference>
<evidence type="ECO:0000256" key="9">
    <source>
        <dbReference type="SAM" id="MobiDB-lite"/>
    </source>
</evidence>
<dbReference type="AlphaFoldDB" id="A0A1Y2CVG7"/>
<dbReference type="PROSITE" id="PS00107">
    <property type="entry name" value="PROTEIN_KINASE_ATP"/>
    <property type="match status" value="1"/>
</dbReference>
<protein>
    <submittedName>
        <fullName evidence="11">Pkinase-domain-containing protein</fullName>
    </submittedName>
</protein>
<dbReference type="GO" id="GO:0004674">
    <property type="term" value="F:protein serine/threonine kinase activity"/>
    <property type="evidence" value="ECO:0007669"/>
    <property type="project" value="UniProtKB-KW"/>
</dbReference>
<keyword evidence="3" id="KW-0808">Transferase</keyword>
<sequence length="369" mass="40963">MNEPELPVIIEPEHTESLQESGTKTRRGSVSFEIRNYSAIENATECSPASSPDSPDHKSSDPRAILEDFDAVQVIGRGAYGKVFLVRQKDTGDLFAMKVLKKATLSLHGTKTLHHTKSERQILSQLNHHFIVTLHYAFQTPTKLYLILQYAPGGDLFRYLAKEVMFKEPTAAFYVGEILLALEHLHELGIIYRDLKPENVLLDSEGHILLTDFGLSKVALETKTVCGTIEYMAPEILEESSSYGMACDYWSLGALMFDLLTGSPPFSGNNRKKVMEGILKKKPKFPKYLSPSATSLIRGLLHKDPEQRIGSSEENGLGKLNARELQPPIIPDPVDSILESFGKLGFESEVPPKDLMGSKRLPTGVGTHQ</sequence>
<dbReference type="Gene3D" id="1.10.510.10">
    <property type="entry name" value="Transferase(Phosphotransferase) domain 1"/>
    <property type="match status" value="1"/>
</dbReference>
<dbReference type="Pfam" id="PF00069">
    <property type="entry name" value="Pkinase"/>
    <property type="match status" value="1"/>
</dbReference>
<dbReference type="Gene3D" id="3.30.200.20">
    <property type="entry name" value="Phosphorylase Kinase, domain 1"/>
    <property type="match status" value="1"/>
</dbReference>
<reference evidence="11 12" key="1">
    <citation type="submission" date="2016-07" db="EMBL/GenBank/DDBJ databases">
        <title>Pervasive Adenine N6-methylation of Active Genes in Fungi.</title>
        <authorList>
            <consortium name="DOE Joint Genome Institute"/>
            <person name="Mondo S.J."/>
            <person name="Dannebaum R.O."/>
            <person name="Kuo R.C."/>
            <person name="Labutti K."/>
            <person name="Haridas S."/>
            <person name="Kuo A."/>
            <person name="Salamov A."/>
            <person name="Ahrendt S.R."/>
            <person name="Lipzen A."/>
            <person name="Sullivan W."/>
            <person name="Andreopoulos W.B."/>
            <person name="Clum A."/>
            <person name="Lindquist E."/>
            <person name="Daum C."/>
            <person name="Ramamoorthy G.K."/>
            <person name="Gryganskyi A."/>
            <person name="Culley D."/>
            <person name="Magnuson J.K."/>
            <person name="James T.Y."/>
            <person name="O'Malley M.A."/>
            <person name="Stajich J.E."/>
            <person name="Spatafora J.W."/>
            <person name="Visel A."/>
            <person name="Grigoriev I.V."/>
        </authorList>
    </citation>
    <scope>NUCLEOTIDE SEQUENCE [LARGE SCALE GENOMIC DNA]</scope>
    <source>
        <strain evidence="11 12">JEL800</strain>
    </source>
</reference>
<dbReference type="STRING" id="329046.A0A1Y2CVG7"/>
<name>A0A1Y2CVG7_9FUNG</name>
<evidence type="ECO:0000256" key="4">
    <source>
        <dbReference type="ARBA" id="ARBA00022741"/>
    </source>
</evidence>
<evidence type="ECO:0000256" key="2">
    <source>
        <dbReference type="ARBA" id="ARBA00022553"/>
    </source>
</evidence>
<feature type="region of interest" description="Disordered" evidence="9">
    <location>
        <begin position="347"/>
        <end position="369"/>
    </location>
</feature>
<evidence type="ECO:0000256" key="6">
    <source>
        <dbReference type="ARBA" id="ARBA00022840"/>
    </source>
</evidence>
<feature type="region of interest" description="Disordered" evidence="9">
    <location>
        <begin position="1"/>
        <end position="30"/>
    </location>
</feature>
<evidence type="ECO:0000313" key="11">
    <source>
        <dbReference type="EMBL" id="ORY51050.1"/>
    </source>
</evidence>
<dbReference type="PANTHER" id="PTHR24351">
    <property type="entry name" value="RIBOSOMAL PROTEIN S6 KINASE"/>
    <property type="match status" value="1"/>
</dbReference>
<dbReference type="InterPro" id="IPR017441">
    <property type="entry name" value="Protein_kinase_ATP_BS"/>
</dbReference>
<feature type="domain" description="Protein kinase" evidence="10">
    <location>
        <begin position="69"/>
        <end position="329"/>
    </location>
</feature>
<dbReference type="InterPro" id="IPR045270">
    <property type="entry name" value="STKc_AGC"/>
</dbReference>
<dbReference type="SUPFAM" id="SSF56112">
    <property type="entry name" value="Protein kinase-like (PK-like)"/>
    <property type="match status" value="1"/>
</dbReference>
<proteinExistence type="inferred from homology"/>
<dbReference type="InterPro" id="IPR000719">
    <property type="entry name" value="Prot_kinase_dom"/>
</dbReference>
<dbReference type="InterPro" id="IPR008271">
    <property type="entry name" value="Ser/Thr_kinase_AS"/>
</dbReference>
<evidence type="ECO:0000259" key="10">
    <source>
        <dbReference type="PROSITE" id="PS50011"/>
    </source>
</evidence>
<organism evidence="11 12">
    <name type="scientific">Rhizoclosmatium globosum</name>
    <dbReference type="NCBI Taxonomy" id="329046"/>
    <lineage>
        <taxon>Eukaryota</taxon>
        <taxon>Fungi</taxon>
        <taxon>Fungi incertae sedis</taxon>
        <taxon>Chytridiomycota</taxon>
        <taxon>Chytridiomycota incertae sedis</taxon>
        <taxon>Chytridiomycetes</taxon>
        <taxon>Chytridiales</taxon>
        <taxon>Chytriomycetaceae</taxon>
        <taxon>Rhizoclosmatium</taxon>
    </lineage>
</organism>
<evidence type="ECO:0000313" key="12">
    <source>
        <dbReference type="Proteomes" id="UP000193642"/>
    </source>
</evidence>
<evidence type="ECO:0000256" key="1">
    <source>
        <dbReference type="ARBA" id="ARBA00022527"/>
    </source>
</evidence>
<keyword evidence="2" id="KW-0597">Phosphoprotein</keyword>
<comment type="similarity">
    <text evidence="8">Belongs to the protein kinase superfamily.</text>
</comment>
<dbReference type="PROSITE" id="PS50011">
    <property type="entry name" value="PROTEIN_KINASE_DOM"/>
    <property type="match status" value="1"/>
</dbReference>
<dbReference type="SMART" id="SM00220">
    <property type="entry name" value="S_TKc"/>
    <property type="match status" value="1"/>
</dbReference>
<keyword evidence="12" id="KW-1185">Reference proteome</keyword>
<comment type="caution">
    <text evidence="11">The sequence shown here is derived from an EMBL/GenBank/DDBJ whole genome shotgun (WGS) entry which is preliminary data.</text>
</comment>
<dbReference type="PROSITE" id="PS00108">
    <property type="entry name" value="PROTEIN_KINASE_ST"/>
    <property type="match status" value="1"/>
</dbReference>
<accession>A0A1Y2CVG7</accession>
<dbReference type="EMBL" id="MCGO01000006">
    <property type="protein sequence ID" value="ORY51050.1"/>
    <property type="molecule type" value="Genomic_DNA"/>
</dbReference>